<dbReference type="InterPro" id="IPR042575">
    <property type="entry name" value="UBAP1_C"/>
</dbReference>
<dbReference type="PANTHER" id="PTHR15960">
    <property type="entry name" value="LD44032P"/>
    <property type="match status" value="1"/>
</dbReference>
<dbReference type="InterPro" id="IPR038870">
    <property type="entry name" value="UBAP1"/>
</dbReference>
<evidence type="ECO:0000256" key="1">
    <source>
        <dbReference type="SAM" id="MobiDB-lite"/>
    </source>
</evidence>
<dbReference type="GO" id="GO:0043130">
    <property type="term" value="F:ubiquitin binding"/>
    <property type="evidence" value="ECO:0007669"/>
    <property type="project" value="InterPro"/>
</dbReference>
<accession>A0AA88W0E7</accession>
<dbReference type="AlphaFoldDB" id="A0AA88W0E7"/>
<name>A0AA88W0E7_9ASTE</name>
<reference evidence="2" key="1">
    <citation type="submission" date="2022-12" db="EMBL/GenBank/DDBJ databases">
        <title>Draft genome assemblies for two species of Escallonia (Escalloniales).</title>
        <authorList>
            <person name="Chanderbali A."/>
            <person name="Dervinis C."/>
            <person name="Anghel I."/>
            <person name="Soltis D."/>
            <person name="Soltis P."/>
            <person name="Zapata F."/>
        </authorList>
    </citation>
    <scope>NUCLEOTIDE SEQUENCE</scope>
    <source>
        <strain evidence="2">UCBG64.0493</strain>
        <tissue evidence="2">Leaf</tissue>
    </source>
</reference>
<organism evidence="2 3">
    <name type="scientific">Escallonia herrerae</name>
    <dbReference type="NCBI Taxonomy" id="1293975"/>
    <lineage>
        <taxon>Eukaryota</taxon>
        <taxon>Viridiplantae</taxon>
        <taxon>Streptophyta</taxon>
        <taxon>Embryophyta</taxon>
        <taxon>Tracheophyta</taxon>
        <taxon>Spermatophyta</taxon>
        <taxon>Magnoliopsida</taxon>
        <taxon>eudicotyledons</taxon>
        <taxon>Gunneridae</taxon>
        <taxon>Pentapetalae</taxon>
        <taxon>asterids</taxon>
        <taxon>campanulids</taxon>
        <taxon>Escalloniales</taxon>
        <taxon>Escalloniaceae</taxon>
        <taxon>Escallonia</taxon>
    </lineage>
</organism>
<evidence type="ECO:0000313" key="3">
    <source>
        <dbReference type="Proteomes" id="UP001188597"/>
    </source>
</evidence>
<comment type="caution">
    <text evidence="2">The sequence shown here is derived from an EMBL/GenBank/DDBJ whole genome shotgun (WGS) entry which is preliminary data.</text>
</comment>
<proteinExistence type="predicted"/>
<feature type="compositionally biased region" description="Low complexity" evidence="1">
    <location>
        <begin position="23"/>
        <end position="33"/>
    </location>
</feature>
<dbReference type="PANTHER" id="PTHR15960:SF5">
    <property type="entry name" value="LD44032P"/>
    <property type="match status" value="1"/>
</dbReference>
<evidence type="ECO:0000313" key="2">
    <source>
        <dbReference type="EMBL" id="KAK3014960.1"/>
    </source>
</evidence>
<keyword evidence="3" id="KW-1185">Reference proteome</keyword>
<feature type="non-terminal residue" evidence="2">
    <location>
        <position position="206"/>
    </location>
</feature>
<feature type="region of interest" description="Disordered" evidence="1">
    <location>
        <begin position="1"/>
        <end position="36"/>
    </location>
</feature>
<evidence type="ECO:0008006" key="4">
    <source>
        <dbReference type="Google" id="ProtNLM"/>
    </source>
</evidence>
<dbReference type="GO" id="GO:0000813">
    <property type="term" value="C:ESCRT I complex"/>
    <property type="evidence" value="ECO:0007669"/>
    <property type="project" value="InterPro"/>
</dbReference>
<protein>
    <recommendedName>
        <fullName evidence="4">UBA domain-containing protein</fullName>
    </recommendedName>
</protein>
<sequence length="206" mass="22363">MDYDFRNRTGPPYDSQGPMYRPTTTTTTTTSSSAHPMYGPPSLYPKIGQTGHSAPPAAAGIGIRVALKPKYRITPPPQLSPHSGDIPRSTFEFDFDLERKILAEAEKGSQNWSRLGLENLSSKTAESPSSYGSTTDPIVSKYIASGLSREAVPLAVANYGDNPSKVRDFANGYTLLRDMGFPSNNVAEALLMYDIDTDKALAHCLN</sequence>
<gene>
    <name evidence="2" type="ORF">RJ639_008120</name>
</gene>
<dbReference type="GO" id="GO:0043162">
    <property type="term" value="P:ubiquitin-dependent protein catabolic process via the multivesicular body sorting pathway"/>
    <property type="evidence" value="ECO:0007669"/>
    <property type="project" value="InterPro"/>
</dbReference>
<dbReference type="Proteomes" id="UP001188597">
    <property type="component" value="Unassembled WGS sequence"/>
</dbReference>
<dbReference type="Gene3D" id="1.20.120.1920">
    <property type="entry name" value="UBAP1 SOUBA domain"/>
    <property type="match status" value="1"/>
</dbReference>
<dbReference type="EMBL" id="JAVXUP010001177">
    <property type="protein sequence ID" value="KAK3014960.1"/>
    <property type="molecule type" value="Genomic_DNA"/>
</dbReference>